<reference evidence="1 2" key="1">
    <citation type="journal article" date="2014" name="Agronomy (Basel)">
        <title>A Draft Genome Sequence for Ensete ventricosum, the Drought-Tolerant Tree Against Hunger.</title>
        <authorList>
            <person name="Harrison J."/>
            <person name="Moore K.A."/>
            <person name="Paszkiewicz K."/>
            <person name="Jones T."/>
            <person name="Grant M."/>
            <person name="Ambacheew D."/>
            <person name="Muzemil S."/>
            <person name="Studholme D.J."/>
        </authorList>
    </citation>
    <scope>NUCLEOTIDE SEQUENCE [LARGE SCALE GENOMIC DNA]</scope>
</reference>
<comment type="caution">
    <text evidence="1">The sequence shown here is derived from an EMBL/GenBank/DDBJ whole genome shotgun (WGS) entry which is preliminary data.</text>
</comment>
<sequence length="96" mass="10790">MARASDLSWFDVSGVCTPRWLRALVELASTEEDLHKGLGIEAYVLSEPESFFCVTKRGLILTKRRVDRTLDLTFIDTPGEAVAYDELVGVEVWRAT</sequence>
<name>A0A426X3E5_ENSVE</name>
<evidence type="ECO:0000313" key="2">
    <source>
        <dbReference type="Proteomes" id="UP000287651"/>
    </source>
</evidence>
<gene>
    <name evidence="1" type="ORF">B296_00044973</name>
</gene>
<evidence type="ECO:0000313" key="1">
    <source>
        <dbReference type="EMBL" id="RRT33960.1"/>
    </source>
</evidence>
<organism evidence="1 2">
    <name type="scientific">Ensete ventricosum</name>
    <name type="common">Abyssinian banana</name>
    <name type="synonym">Musa ensete</name>
    <dbReference type="NCBI Taxonomy" id="4639"/>
    <lineage>
        <taxon>Eukaryota</taxon>
        <taxon>Viridiplantae</taxon>
        <taxon>Streptophyta</taxon>
        <taxon>Embryophyta</taxon>
        <taxon>Tracheophyta</taxon>
        <taxon>Spermatophyta</taxon>
        <taxon>Magnoliopsida</taxon>
        <taxon>Liliopsida</taxon>
        <taxon>Zingiberales</taxon>
        <taxon>Musaceae</taxon>
        <taxon>Ensete</taxon>
    </lineage>
</organism>
<dbReference type="Proteomes" id="UP000287651">
    <property type="component" value="Unassembled WGS sequence"/>
</dbReference>
<proteinExistence type="predicted"/>
<protein>
    <submittedName>
        <fullName evidence="1">Uncharacterized protein</fullName>
    </submittedName>
</protein>
<accession>A0A426X3E5</accession>
<dbReference type="EMBL" id="AMZH03027870">
    <property type="protein sequence ID" value="RRT33960.1"/>
    <property type="molecule type" value="Genomic_DNA"/>
</dbReference>
<dbReference type="AlphaFoldDB" id="A0A426X3E5"/>